<gene>
    <name evidence="1" type="ordered locus">Mbar_A1718</name>
</gene>
<protein>
    <submittedName>
        <fullName evidence="1">Uncharacterized protein</fullName>
    </submittedName>
</protein>
<dbReference type="PaxDb" id="269797-Mbar_A1718"/>
<dbReference type="eggNOG" id="arCOG02154">
    <property type="taxonomic scope" value="Archaea"/>
</dbReference>
<organism evidence="1">
    <name type="scientific">Methanosarcina barkeri (strain Fusaro / DSM 804)</name>
    <dbReference type="NCBI Taxonomy" id="269797"/>
    <lineage>
        <taxon>Archaea</taxon>
        <taxon>Methanobacteriati</taxon>
        <taxon>Methanobacteriota</taxon>
        <taxon>Stenosarchaea group</taxon>
        <taxon>Methanomicrobia</taxon>
        <taxon>Methanosarcinales</taxon>
        <taxon>Methanosarcinaceae</taxon>
        <taxon>Methanosarcina</taxon>
    </lineage>
</organism>
<reference evidence="1" key="1">
    <citation type="submission" date="2006-06" db="EMBL/GenBank/DDBJ databases">
        <title>Complete sequence of chromosome 1 of Methanosarcina barkeri str. fusaro.</title>
        <authorList>
            <person name="Copeland A."/>
            <person name="Lucas S."/>
            <person name="Lapidus A."/>
            <person name="Barry K."/>
            <person name="Detter J.C."/>
            <person name="Glavina T."/>
            <person name="Hammon N."/>
            <person name="Israni S."/>
            <person name="Pitluck S."/>
            <person name="Goodwin L.A."/>
            <person name="Saunders E.H."/>
            <person name="Schmutz J."/>
            <person name="Larimer F."/>
            <person name="Land M."/>
            <person name="Anderson I."/>
            <person name="Richardson P."/>
        </authorList>
    </citation>
    <scope>NUCLEOTIDE SEQUENCE</scope>
    <source>
        <strain evidence="1">Fusaro</strain>
    </source>
</reference>
<dbReference type="SUPFAM" id="SSF69118">
    <property type="entry name" value="AhpD-like"/>
    <property type="match status" value="1"/>
</dbReference>
<dbReference type="EMBL" id="CP000099">
    <property type="protein sequence ID" value="AAZ70660.1"/>
    <property type="molecule type" value="Genomic_DNA"/>
</dbReference>
<dbReference type="KEGG" id="mba:Mbar_A1718"/>
<sequence length="54" mass="6171">MNKVSPKVAEIFVKIRRVIFTKETLDLKIEELVAVVPSVLTIHQFCVMSILSEQ</sequence>
<accession>Q46BT2</accession>
<dbReference type="InterPro" id="IPR029032">
    <property type="entry name" value="AhpD-like"/>
</dbReference>
<dbReference type="OrthoDB" id="381357at2157"/>
<name>Q46BT2_METBF</name>
<dbReference type="STRING" id="269797.Mbar_A1718"/>
<dbReference type="HOGENOM" id="CLU_3039024_0_0_2"/>
<dbReference type="AlphaFoldDB" id="Q46BT2"/>
<evidence type="ECO:0000313" key="1">
    <source>
        <dbReference type="EMBL" id="AAZ70660.1"/>
    </source>
</evidence>
<proteinExistence type="predicted"/>